<feature type="domain" description="Zinc finger DksA/TraR C4-type" evidence="6">
    <location>
        <begin position="74"/>
        <end position="105"/>
    </location>
</feature>
<evidence type="ECO:0000256" key="4">
    <source>
        <dbReference type="PROSITE-ProRule" id="PRU00510"/>
    </source>
</evidence>
<evidence type="ECO:0000259" key="6">
    <source>
        <dbReference type="Pfam" id="PF01258"/>
    </source>
</evidence>
<keyword evidence="9" id="KW-1185">Reference proteome</keyword>
<comment type="caution">
    <text evidence="8">The sequence shown here is derived from an EMBL/GenBank/DDBJ whole genome shotgun (WGS) entry which is preliminary data.</text>
</comment>
<evidence type="ECO:0000256" key="3">
    <source>
        <dbReference type="ARBA" id="ARBA00022833"/>
    </source>
</evidence>
<feature type="coiled-coil region" evidence="5">
    <location>
        <begin position="8"/>
        <end position="35"/>
    </location>
</feature>
<evidence type="ECO:0000256" key="2">
    <source>
        <dbReference type="ARBA" id="ARBA00022771"/>
    </source>
</evidence>
<dbReference type="GO" id="GO:0008168">
    <property type="term" value="F:methyltransferase activity"/>
    <property type="evidence" value="ECO:0007669"/>
    <property type="project" value="UniProtKB-KW"/>
</dbReference>
<dbReference type="SUPFAM" id="SSF57716">
    <property type="entry name" value="Glucocorticoid receptor-like (DNA-binding domain)"/>
    <property type="match status" value="1"/>
</dbReference>
<dbReference type="PANTHER" id="PTHR33823:SF4">
    <property type="entry name" value="GENERAL STRESS PROTEIN 16O"/>
    <property type="match status" value="1"/>
</dbReference>
<dbReference type="OrthoDB" id="1121111at2"/>
<dbReference type="Pfam" id="PF21173">
    <property type="entry name" value="DksA-like_N"/>
    <property type="match status" value="1"/>
</dbReference>
<evidence type="ECO:0000313" key="8">
    <source>
        <dbReference type="EMBL" id="GGO24399.1"/>
    </source>
</evidence>
<keyword evidence="2" id="KW-0863">Zinc-finger</keyword>
<dbReference type="RefSeq" id="WP_146285925.1">
    <property type="nucleotide sequence ID" value="NZ_BMLP01000001.1"/>
</dbReference>
<proteinExistence type="predicted"/>
<protein>
    <submittedName>
        <fullName evidence="8">Dimethylmenaquinone methyltransferase</fullName>
    </submittedName>
</protein>
<dbReference type="EMBL" id="BMLP01000001">
    <property type="protein sequence ID" value="GGO24399.1"/>
    <property type="molecule type" value="Genomic_DNA"/>
</dbReference>
<keyword evidence="5" id="KW-0175">Coiled coil</keyword>
<organism evidence="8 9">
    <name type="scientific">Gemmobacter aquaticus</name>
    <dbReference type="NCBI Taxonomy" id="490185"/>
    <lineage>
        <taxon>Bacteria</taxon>
        <taxon>Pseudomonadati</taxon>
        <taxon>Pseudomonadota</taxon>
        <taxon>Alphaproteobacteria</taxon>
        <taxon>Rhodobacterales</taxon>
        <taxon>Paracoccaceae</taxon>
        <taxon>Gemmobacter</taxon>
    </lineage>
</organism>
<dbReference type="Proteomes" id="UP000598196">
    <property type="component" value="Unassembled WGS sequence"/>
</dbReference>
<keyword evidence="3" id="KW-0862">Zinc</keyword>
<gene>
    <name evidence="8" type="primary">dksA</name>
    <name evidence="8" type="ORF">GCM10010991_02730</name>
</gene>
<dbReference type="AlphaFoldDB" id="A0A918DBT0"/>
<reference evidence="8 9" key="1">
    <citation type="journal article" date="2014" name="Int. J. Syst. Evol. Microbiol.">
        <title>Complete genome sequence of Corynebacterium casei LMG S-19264T (=DSM 44701T), isolated from a smear-ripened cheese.</title>
        <authorList>
            <consortium name="US DOE Joint Genome Institute (JGI-PGF)"/>
            <person name="Walter F."/>
            <person name="Albersmeier A."/>
            <person name="Kalinowski J."/>
            <person name="Ruckert C."/>
        </authorList>
    </citation>
    <scope>NUCLEOTIDE SEQUENCE [LARGE SCALE GENOMIC DNA]</scope>
    <source>
        <strain evidence="8 9">CGMCC 1.7029</strain>
    </source>
</reference>
<evidence type="ECO:0000259" key="7">
    <source>
        <dbReference type="Pfam" id="PF21173"/>
    </source>
</evidence>
<dbReference type="PANTHER" id="PTHR33823">
    <property type="entry name" value="RNA POLYMERASE-BINDING TRANSCRIPTION FACTOR DKSA-RELATED"/>
    <property type="match status" value="1"/>
</dbReference>
<dbReference type="Gene3D" id="1.20.120.910">
    <property type="entry name" value="DksA, coiled-coil domain"/>
    <property type="match status" value="1"/>
</dbReference>
<dbReference type="Pfam" id="PF01258">
    <property type="entry name" value="zf-dskA_traR"/>
    <property type="match status" value="1"/>
</dbReference>
<evidence type="ECO:0000256" key="1">
    <source>
        <dbReference type="ARBA" id="ARBA00022723"/>
    </source>
</evidence>
<feature type="zinc finger region" description="dksA C4-type" evidence="4">
    <location>
        <begin position="79"/>
        <end position="103"/>
    </location>
</feature>
<dbReference type="GO" id="GO:0032259">
    <property type="term" value="P:methylation"/>
    <property type="evidence" value="ECO:0007669"/>
    <property type="project" value="UniProtKB-KW"/>
</dbReference>
<dbReference type="InterPro" id="IPR048487">
    <property type="entry name" value="DksA-like_N"/>
</dbReference>
<dbReference type="InterPro" id="IPR000962">
    <property type="entry name" value="Znf_DskA_TraR"/>
</dbReference>
<evidence type="ECO:0000256" key="5">
    <source>
        <dbReference type="SAM" id="Coils"/>
    </source>
</evidence>
<evidence type="ECO:0000313" key="9">
    <source>
        <dbReference type="Proteomes" id="UP000598196"/>
    </source>
</evidence>
<dbReference type="GO" id="GO:0008270">
    <property type="term" value="F:zinc ion binding"/>
    <property type="evidence" value="ECO:0007669"/>
    <property type="project" value="UniProtKB-KW"/>
</dbReference>
<keyword evidence="8" id="KW-0489">Methyltransferase</keyword>
<keyword evidence="1" id="KW-0479">Metal-binding</keyword>
<dbReference type="PROSITE" id="PS51128">
    <property type="entry name" value="ZF_DKSA_2"/>
    <property type="match status" value="1"/>
</dbReference>
<sequence>MKSIAQRKTALEDRRATLLARMEGIEAELDSHQSRDWEESATEREGDEVLEHMGLSAQQELRMIEAALHRIDEGEYGFCTKCGAPIGDARLDVLPYTPFCRNCAT</sequence>
<accession>A0A918DBT0</accession>
<feature type="domain" description="DnaK suppressor protein-like N-terminal" evidence="7">
    <location>
        <begin position="9"/>
        <end position="71"/>
    </location>
</feature>
<name>A0A918DBT0_9RHOB</name>
<keyword evidence="8" id="KW-0808">Transferase</keyword>